<accession>A0ABV6C424</accession>
<dbReference type="PANTHER" id="PTHR48083">
    <property type="entry name" value="MEDIUM-CHAIN SPECIFIC ACYL-COA DEHYDROGENASE, MITOCHONDRIAL-RELATED"/>
    <property type="match status" value="1"/>
</dbReference>
<evidence type="ECO:0000313" key="11">
    <source>
        <dbReference type="EMBL" id="MFC0082446.1"/>
    </source>
</evidence>
<dbReference type="InterPro" id="IPR037069">
    <property type="entry name" value="AcylCoA_DH/ox_N_sf"/>
</dbReference>
<evidence type="ECO:0000256" key="6">
    <source>
        <dbReference type="ARBA" id="ARBA00023002"/>
    </source>
</evidence>
<dbReference type="InterPro" id="IPR009075">
    <property type="entry name" value="AcylCo_DH/oxidase_C"/>
</dbReference>
<dbReference type="InterPro" id="IPR036250">
    <property type="entry name" value="AcylCo_DH-like_C"/>
</dbReference>
<dbReference type="Gene3D" id="1.20.140.10">
    <property type="entry name" value="Butyryl-CoA Dehydrogenase, subunit A, domain 3"/>
    <property type="match status" value="1"/>
</dbReference>
<evidence type="ECO:0000313" key="12">
    <source>
        <dbReference type="Proteomes" id="UP001589788"/>
    </source>
</evidence>
<evidence type="ECO:0000256" key="2">
    <source>
        <dbReference type="ARBA" id="ARBA00009347"/>
    </source>
</evidence>
<evidence type="ECO:0000259" key="8">
    <source>
        <dbReference type="Pfam" id="PF00441"/>
    </source>
</evidence>
<dbReference type="Pfam" id="PF02771">
    <property type="entry name" value="Acyl-CoA_dh_N"/>
    <property type="match status" value="1"/>
</dbReference>
<feature type="domain" description="Acyl-CoA oxidase/dehydrogenase middle" evidence="9">
    <location>
        <begin position="132"/>
        <end position="211"/>
    </location>
</feature>
<organism evidence="11 12">
    <name type="scientific">Aciditerrimonas ferrireducens</name>
    <dbReference type="NCBI Taxonomy" id="667306"/>
    <lineage>
        <taxon>Bacteria</taxon>
        <taxon>Bacillati</taxon>
        <taxon>Actinomycetota</taxon>
        <taxon>Acidimicrobiia</taxon>
        <taxon>Acidimicrobiales</taxon>
        <taxon>Acidimicrobiaceae</taxon>
        <taxon>Aciditerrimonas</taxon>
    </lineage>
</organism>
<dbReference type="SUPFAM" id="SSF47203">
    <property type="entry name" value="Acyl-CoA dehydrogenase C-terminal domain-like"/>
    <property type="match status" value="1"/>
</dbReference>
<sequence>MAWDFSTEPEYEAKLAWAREFVDEEILPLETLELSQEQLDRAIRPLQEEVKRQGLWAAHLPPELGGMGFGQVKLGLLHEILGRCMYAPVVFGNNAPDSGNAELLAVGIEQTGREDQREQWLQPLLDGKLRSAFSMTEPGAGADPTMIQTRAVRDGDEWVINGHKWFTSNGSVADFLIVMCVTNPDVHPYQGCSMIIVPRDTPGVEVLRDIPTMEHPVEHFGRIGGHSEVIYRDVRVPVENLVGREGEGFKLAQLRLGPGRIHHCMRWLGQSQRAFDMLCERAVSRRLHGSLLAEKQMVQQWVADSMAEMTAARLMTLYAAWKMDQEGAPAARVEIAMIKYYGAAVLYNVIDRAIQAHGSLGFSTDLPLERMYRAARAARIYDGPDEVHKVTVARQVLKRYQPHEVPSEHVPTRREAAKRKFAELLELATAND</sequence>
<comment type="similarity">
    <text evidence="2 7">Belongs to the acyl-CoA dehydrogenase family.</text>
</comment>
<protein>
    <submittedName>
        <fullName evidence="11">Acyl-CoA dehydrogenase family protein</fullName>
    </submittedName>
</protein>
<evidence type="ECO:0000256" key="3">
    <source>
        <dbReference type="ARBA" id="ARBA00011738"/>
    </source>
</evidence>
<dbReference type="RefSeq" id="WP_248105698.1">
    <property type="nucleotide sequence ID" value="NZ_JAKHEX010000003.1"/>
</dbReference>
<evidence type="ECO:0000256" key="4">
    <source>
        <dbReference type="ARBA" id="ARBA00022630"/>
    </source>
</evidence>
<evidence type="ECO:0000259" key="10">
    <source>
        <dbReference type="Pfam" id="PF02771"/>
    </source>
</evidence>
<proteinExistence type="inferred from homology"/>
<dbReference type="EMBL" id="JBHLYQ010000103">
    <property type="protein sequence ID" value="MFC0082446.1"/>
    <property type="molecule type" value="Genomic_DNA"/>
</dbReference>
<dbReference type="Pfam" id="PF00441">
    <property type="entry name" value="Acyl-CoA_dh_1"/>
    <property type="match status" value="1"/>
</dbReference>
<dbReference type="Pfam" id="PF02770">
    <property type="entry name" value="Acyl-CoA_dh_M"/>
    <property type="match status" value="1"/>
</dbReference>
<dbReference type="InterPro" id="IPR006091">
    <property type="entry name" value="Acyl-CoA_Oxase/DH_mid-dom"/>
</dbReference>
<dbReference type="Proteomes" id="UP001589788">
    <property type="component" value="Unassembled WGS sequence"/>
</dbReference>
<dbReference type="PANTHER" id="PTHR48083:SF13">
    <property type="entry name" value="ACYL-COA DEHYDROGENASE FAMILY MEMBER 11"/>
    <property type="match status" value="1"/>
</dbReference>
<reference evidence="11 12" key="1">
    <citation type="submission" date="2024-09" db="EMBL/GenBank/DDBJ databases">
        <authorList>
            <person name="Sun Q."/>
            <person name="Mori K."/>
        </authorList>
    </citation>
    <scope>NUCLEOTIDE SEQUENCE [LARGE SCALE GENOMIC DNA]</scope>
    <source>
        <strain evidence="11 12">JCM 15389</strain>
    </source>
</reference>
<dbReference type="InterPro" id="IPR050741">
    <property type="entry name" value="Acyl-CoA_dehydrogenase"/>
</dbReference>
<comment type="subunit">
    <text evidence="3">Homodimer.</text>
</comment>
<keyword evidence="6 7" id="KW-0560">Oxidoreductase</keyword>
<evidence type="ECO:0000256" key="7">
    <source>
        <dbReference type="RuleBase" id="RU362125"/>
    </source>
</evidence>
<dbReference type="InterPro" id="IPR013786">
    <property type="entry name" value="AcylCoA_DH/ox_N"/>
</dbReference>
<keyword evidence="12" id="KW-1185">Reference proteome</keyword>
<evidence type="ECO:0000256" key="1">
    <source>
        <dbReference type="ARBA" id="ARBA00001974"/>
    </source>
</evidence>
<evidence type="ECO:0000256" key="5">
    <source>
        <dbReference type="ARBA" id="ARBA00022827"/>
    </source>
</evidence>
<evidence type="ECO:0000259" key="9">
    <source>
        <dbReference type="Pfam" id="PF02770"/>
    </source>
</evidence>
<comment type="cofactor">
    <cofactor evidence="1 7">
        <name>FAD</name>
        <dbReference type="ChEBI" id="CHEBI:57692"/>
    </cofactor>
</comment>
<gene>
    <name evidence="11" type="ORF">ACFFRE_09910</name>
</gene>
<feature type="domain" description="Acyl-CoA dehydrogenase/oxidase C-terminal" evidence="8">
    <location>
        <begin position="246"/>
        <end position="397"/>
    </location>
</feature>
<dbReference type="InterPro" id="IPR046373">
    <property type="entry name" value="Acyl-CoA_Oxase/DH_mid-dom_sf"/>
</dbReference>
<comment type="caution">
    <text evidence="11">The sequence shown here is derived from an EMBL/GenBank/DDBJ whole genome shotgun (WGS) entry which is preliminary data.</text>
</comment>
<dbReference type="Gene3D" id="2.40.110.10">
    <property type="entry name" value="Butyryl-CoA Dehydrogenase, subunit A, domain 2"/>
    <property type="match status" value="1"/>
</dbReference>
<dbReference type="Gene3D" id="1.10.540.10">
    <property type="entry name" value="Acyl-CoA dehydrogenase/oxidase, N-terminal domain"/>
    <property type="match status" value="1"/>
</dbReference>
<feature type="domain" description="Acyl-CoA dehydrogenase/oxidase N-terminal" evidence="10">
    <location>
        <begin position="10"/>
        <end position="128"/>
    </location>
</feature>
<keyword evidence="4 7" id="KW-0285">Flavoprotein</keyword>
<keyword evidence="5 7" id="KW-0274">FAD</keyword>
<dbReference type="SUPFAM" id="SSF56645">
    <property type="entry name" value="Acyl-CoA dehydrogenase NM domain-like"/>
    <property type="match status" value="1"/>
</dbReference>
<dbReference type="InterPro" id="IPR009100">
    <property type="entry name" value="AcylCoA_DH/oxidase_NM_dom_sf"/>
</dbReference>
<name>A0ABV6C424_9ACTN</name>